<feature type="compositionally biased region" description="Acidic residues" evidence="3">
    <location>
        <begin position="1880"/>
        <end position="1890"/>
    </location>
</feature>
<dbReference type="EMBL" id="HAEE01000922">
    <property type="protein sequence ID" value="SBR20938.1"/>
    <property type="molecule type" value="Transcribed_RNA"/>
</dbReference>
<protein>
    <recommendedName>
        <fullName evidence="5">Histone-lysine N-methyltransferase ASH1L-like</fullName>
    </recommendedName>
</protein>
<sequence length="1986" mass="216560">MDQRVKGGTPPSAASALDATSAPEDSKQDQVAEKKRRGDDVGKKEEEKRGGKKEGDKGAVLELLIEGRCGGVGQQELQISGRDTSCPEGNLRVRIGVQAKRTKKPPKILESYVCKPTIRTYQRQSRGGVLRAEGEGRAIQSGKSSSTTDENREQRVGLDAVQATCKKSASASSPPLTSSSSSSLSLTQPSALPSTVTPESNPASVPVITSQGTKAAKQVPLKLADRMEEKSHSSSERAKKDKLPSLNGQPVPAGPKACSPAADQTASTARSATSNQTVSTLETKNEGSSSKKHNGLGQAAKQKGPSDGRSSANILVNPTSWKNKAGKHSDSSSVSASDSSAKPPVSSSSQKELSSKSRPDSPSHHPVSPKSQLSPIGGLSPGQPKDQDAPLEPPPEKKREREKKAKKDKRREKKSKRDRQEAEREVPERGKDDVKKKKKEKGRDGKSRHEREKDQKHRTDDSWEDDLKTERGKVEKSDKVGPDGQRTEDKNAKCGETAAKPDKSCKTATLSRIDEKEKTADSCRPAKQAEPAAATTGDSNKSKEQDNARYSAMPPPPLLPPSAHVPVLPPSSPQEQDSRPLKKRKSRRPSWTKLVHRAHRMENQETSSDSPHNPSLSFPQVTKTSFPAKSAIQHSDESQSPPSSSQSNSSSPLSSAVKPPTPKQTHPTSDPAPSAATISMSAVRKRGRPKSHSFSLDEPFPRLSPNDRPAEEPPSGCDSLQKAPVLEPVLQCASQVSSSPRKRGRPPKRALPEDDGEDGPGHMDHTERGKDFPPPERGDRQLKIRRLINEMKKRKKRRLHKVMMSGYVRKVGMGSEAADGKASLRMCKSMEATTVHTLADLSSSFGSKLGPQINVSKRGTIYMGKRRGRKPKSQVANQNSVSQFSTQSSLFSSPPEASLFSTSQPPPSHPFPSPSLTHSSGAHSPYSEGSLAEPSPSLLFSHHFSLPSPTSSCTSPRPPSSSSLSTFVRKSCPCQGRHQFPFHQSTCKLACATPPLHATPGSPSHLKEATPSPRSESHSDETLPSDSGIGTDNNSVCERGEMRGARGILRFGQGSGMTLGGQRLPPSPISSPVSHISRHSNALSSSNSMDRHRDRHRHRRRDYDCSSSCTCTCPCPCPGHSKPDYVPCLGHGALKRQKNKHKKKHQQLLMQDPEFLAELEDLIAQFSSVHIGRRSWARVSVGPGLDGSAAGGRRHHSSSHSLRSNIFRINLNGFYSPHPSPFSPATSFTPQPFYPCHCNRKLDSRRQCGCPSKFQETIDNMGFYGSYPPAPPTLYHHFPSSYPLPPPHQYTPHQPHHAHFLLNPARFHRRRSRLLREGALGGEVEGDLGAGGGGSSGFTSSLSCGWGRSEHKHKHRHRHCERSMDDDEEEGGMEGEVLGGSKPRSGFLLGRVEERRKGVRGSMLSKESPWLRQNGNGPFSSPASSSTTSSAERYKNTSLTSLGLGSSHLSLFGGGWGGLGQSWAKFGSLGSSGFGKPSWTGFSGNQHASRLIASDGEDEDGDDDDESHLYGTSLSPAHTNLFASAAMATGGRGLRSGLVSRNLGSREGSWRRDEPAWTERREAVTAALQGDSRSRGQQNGVPTLRGAAVKNKRGPGRPRKHPLPSAASSPVHSSTTSTMSPPDLLPASSHGRDGREVGGRTEGTVPERGGGGGSSITQQVAELESRRRRGRKRKHDDSPHHQSFDSDHLECDALPEFLGPSDADPAPAQTAPAQTEEASDGPPRKVFLRAGLYSDDYKTTDPPSQASSENPEYAPGEHEYSLLPAPIHVGKYLRLKRINFQLPYDVMWLWQNNQLCRQPAVPLKRTRRYRRLKQRSASFQQTVEGSSDIGSLFPHLDIEPLTSTERGFVVKHHVFLVRNLELMRDRQIRMRMERERDREEEGEEREDGASWDDSHIKSDHLVGAEVTVISSDPHHQSQDTSSVLTASPSLSKIQNRHEEEEEEEEEIKREVCSNREQRRKRLNELLLQRERWNHSGKGARSSGGQN</sequence>
<feature type="region of interest" description="Disordered" evidence="3">
    <location>
        <begin position="1051"/>
        <end position="1099"/>
    </location>
</feature>
<feature type="compositionally biased region" description="Acidic residues" evidence="3">
    <location>
        <begin position="1364"/>
        <end position="1373"/>
    </location>
</feature>
<feature type="region of interest" description="Disordered" evidence="3">
    <location>
        <begin position="1912"/>
        <end position="1953"/>
    </location>
</feature>
<proteinExistence type="predicted"/>
<feature type="compositionally biased region" description="Basic and acidic residues" evidence="3">
    <location>
        <begin position="394"/>
        <end position="405"/>
    </location>
</feature>
<dbReference type="GO" id="GO:0006355">
    <property type="term" value="P:regulation of DNA-templated transcription"/>
    <property type="evidence" value="ECO:0007669"/>
    <property type="project" value="TreeGrafter"/>
</dbReference>
<dbReference type="GO" id="GO:0005654">
    <property type="term" value="C:nucleoplasm"/>
    <property type="evidence" value="ECO:0007669"/>
    <property type="project" value="TreeGrafter"/>
</dbReference>
<evidence type="ECO:0000256" key="2">
    <source>
        <dbReference type="ARBA" id="ARBA00023242"/>
    </source>
</evidence>
<evidence type="ECO:0008006" key="5">
    <source>
        <dbReference type="Google" id="ProtNLM"/>
    </source>
</evidence>
<reference evidence="4" key="1">
    <citation type="submission" date="2016-05" db="EMBL/GenBank/DDBJ databases">
        <authorList>
            <person name="Lavstsen T."/>
            <person name="Jespersen J.S."/>
        </authorList>
    </citation>
    <scope>NUCLEOTIDE SEQUENCE</scope>
    <source>
        <tissue evidence="4">Brain</tissue>
    </source>
</reference>
<feature type="compositionally biased region" description="Basic and acidic residues" evidence="3">
    <location>
        <begin position="1675"/>
        <end position="1691"/>
    </location>
</feature>
<feature type="compositionally biased region" description="Basic residues" evidence="3">
    <location>
        <begin position="1590"/>
        <end position="1602"/>
    </location>
</feature>
<feature type="region of interest" description="Disordered" evidence="3">
    <location>
        <begin position="123"/>
        <end position="780"/>
    </location>
</feature>
<feature type="compositionally biased region" description="Basic and acidic residues" evidence="3">
    <location>
        <begin position="418"/>
        <end position="505"/>
    </location>
</feature>
<evidence type="ECO:0000256" key="1">
    <source>
        <dbReference type="ARBA" id="ARBA00004123"/>
    </source>
</evidence>
<dbReference type="InterPro" id="IPR017956">
    <property type="entry name" value="AT_hook_DNA-bd_motif"/>
</dbReference>
<dbReference type="SMART" id="SM00384">
    <property type="entry name" value="AT_hook"/>
    <property type="match status" value="5"/>
</dbReference>
<feature type="compositionally biased region" description="Polar residues" evidence="3">
    <location>
        <begin position="1741"/>
        <end position="1750"/>
    </location>
</feature>
<feature type="compositionally biased region" description="Basic and acidic residues" evidence="3">
    <location>
        <begin position="1548"/>
        <end position="1563"/>
    </location>
</feature>
<dbReference type="PANTHER" id="PTHR46147:SF2">
    <property type="entry name" value="SET-BINDING PROTEIN"/>
    <property type="match status" value="1"/>
</dbReference>
<dbReference type="PANTHER" id="PTHR46147">
    <property type="entry name" value="HISTONE-LYSINE N-METHYLTRANSFERASE ASH1"/>
    <property type="match status" value="1"/>
</dbReference>
<feature type="compositionally biased region" description="Basic and acidic residues" evidence="3">
    <location>
        <begin position="353"/>
        <end position="363"/>
    </location>
</feature>
<evidence type="ECO:0000256" key="3">
    <source>
        <dbReference type="SAM" id="MobiDB-lite"/>
    </source>
</evidence>
<feature type="compositionally biased region" description="Basic and acidic residues" evidence="3">
    <location>
        <begin position="759"/>
        <end position="780"/>
    </location>
</feature>
<name>A0A1A8JCF0_NOTKU</name>
<feature type="region of interest" description="Disordered" evidence="3">
    <location>
        <begin position="1537"/>
        <end position="1757"/>
    </location>
</feature>
<accession>A0A1A8JCF0</accession>
<feature type="compositionally biased region" description="Basic and acidic residues" evidence="3">
    <location>
        <begin position="24"/>
        <end position="57"/>
    </location>
</feature>
<feature type="compositionally biased region" description="Low complexity" evidence="3">
    <location>
        <begin position="168"/>
        <end position="195"/>
    </location>
</feature>
<feature type="region of interest" description="Disordered" evidence="3">
    <location>
        <begin position="999"/>
        <end position="1037"/>
    </location>
</feature>
<feature type="compositionally biased region" description="Polar residues" evidence="3">
    <location>
        <begin position="1022"/>
        <end position="1036"/>
    </location>
</feature>
<feature type="compositionally biased region" description="Basic and acidic residues" evidence="3">
    <location>
        <begin position="1630"/>
        <end position="1639"/>
    </location>
</feature>
<feature type="compositionally biased region" description="Basic and acidic residues" evidence="3">
    <location>
        <begin position="223"/>
        <end position="243"/>
    </location>
</feature>
<dbReference type="EMBL" id="HAED01020862">
    <property type="protein sequence ID" value="SBR07491.1"/>
    <property type="molecule type" value="Transcribed_RNA"/>
</dbReference>
<reference evidence="4" key="2">
    <citation type="submission" date="2016-06" db="EMBL/GenBank/DDBJ databases">
        <title>The genome of a short-lived fish provides insights into sex chromosome evolution and the genetic control of aging.</title>
        <authorList>
            <person name="Reichwald K."/>
            <person name="Felder M."/>
            <person name="Petzold A."/>
            <person name="Koch P."/>
            <person name="Groth M."/>
            <person name="Platzer M."/>
        </authorList>
    </citation>
    <scope>NUCLEOTIDE SEQUENCE</scope>
    <source>
        <tissue evidence="4">Brain</tissue>
    </source>
</reference>
<feature type="compositionally biased region" description="Basic residues" evidence="3">
    <location>
        <begin position="1350"/>
        <end position="1360"/>
    </location>
</feature>
<evidence type="ECO:0000313" key="4">
    <source>
        <dbReference type="EMBL" id="SBR07491.1"/>
    </source>
</evidence>
<feature type="region of interest" description="Disordered" evidence="3">
    <location>
        <begin position="1341"/>
        <end position="1432"/>
    </location>
</feature>
<feature type="compositionally biased region" description="Low complexity" evidence="3">
    <location>
        <begin position="1537"/>
        <end position="1546"/>
    </location>
</feature>
<feature type="compositionally biased region" description="Low complexity" evidence="3">
    <location>
        <begin position="948"/>
        <end position="966"/>
    </location>
</feature>
<feature type="compositionally biased region" description="Polar residues" evidence="3">
    <location>
        <begin position="196"/>
        <end position="213"/>
    </location>
</feature>
<feature type="compositionally biased region" description="Low complexity" evidence="3">
    <location>
        <begin position="1070"/>
        <end position="1088"/>
    </location>
</feature>
<gene>
    <name evidence="4" type="primary">Nfu_g_1_001112</name>
</gene>
<feature type="compositionally biased region" description="Low complexity" evidence="3">
    <location>
        <begin position="1420"/>
        <end position="1431"/>
    </location>
</feature>
<feature type="compositionally biased region" description="Basic and acidic residues" evidence="3">
    <location>
        <begin position="512"/>
        <end position="521"/>
    </location>
</feature>
<feature type="compositionally biased region" description="Polar residues" evidence="3">
    <location>
        <begin position="308"/>
        <end position="322"/>
    </location>
</feature>
<feature type="compositionally biased region" description="Basic residues" evidence="3">
    <location>
        <begin position="406"/>
        <end position="417"/>
    </location>
</feature>
<feature type="compositionally biased region" description="Basic residues" evidence="3">
    <location>
        <begin position="581"/>
        <end position="599"/>
    </location>
</feature>
<feature type="compositionally biased region" description="Polar residues" evidence="3">
    <location>
        <begin position="262"/>
        <end position="288"/>
    </location>
</feature>
<dbReference type="GO" id="GO:0042800">
    <property type="term" value="F:histone H3K4 methyltransferase activity"/>
    <property type="evidence" value="ECO:0007669"/>
    <property type="project" value="TreeGrafter"/>
</dbReference>
<feature type="compositionally biased region" description="Polar residues" evidence="3">
    <location>
        <begin position="1918"/>
        <end position="1933"/>
    </location>
</feature>
<keyword evidence="2" id="KW-0539">Nucleus</keyword>
<organism evidence="4">
    <name type="scientific">Nothobranchius kuhntae</name>
    <name type="common">Beira killifish</name>
    <dbReference type="NCBI Taxonomy" id="321403"/>
    <lineage>
        <taxon>Eukaryota</taxon>
        <taxon>Metazoa</taxon>
        <taxon>Chordata</taxon>
        <taxon>Craniata</taxon>
        <taxon>Vertebrata</taxon>
        <taxon>Euteleostomi</taxon>
        <taxon>Actinopterygii</taxon>
        <taxon>Neopterygii</taxon>
        <taxon>Teleostei</taxon>
        <taxon>Neoteleostei</taxon>
        <taxon>Acanthomorphata</taxon>
        <taxon>Ovalentaria</taxon>
        <taxon>Atherinomorphae</taxon>
        <taxon>Cyprinodontiformes</taxon>
        <taxon>Nothobranchiidae</taxon>
        <taxon>Nothobranchius</taxon>
    </lineage>
</organism>
<comment type="subcellular location">
    <subcellularLocation>
        <location evidence="1">Nucleus</location>
    </subcellularLocation>
</comment>
<feature type="compositionally biased region" description="Low complexity" evidence="3">
    <location>
        <begin position="331"/>
        <end position="352"/>
    </location>
</feature>
<feature type="compositionally biased region" description="Low complexity" evidence="3">
    <location>
        <begin position="1700"/>
        <end position="1716"/>
    </location>
</feature>
<feature type="region of interest" description="Disordered" evidence="3">
    <location>
        <begin position="1873"/>
        <end position="1895"/>
    </location>
</feature>
<feature type="region of interest" description="Disordered" evidence="3">
    <location>
        <begin position="948"/>
        <end position="967"/>
    </location>
</feature>
<feature type="region of interest" description="Disordered" evidence="3">
    <location>
        <begin position="847"/>
        <end position="933"/>
    </location>
</feature>
<feature type="compositionally biased region" description="Low complexity" evidence="3">
    <location>
        <begin position="638"/>
        <end position="655"/>
    </location>
</feature>
<feature type="compositionally biased region" description="Pro residues" evidence="3">
    <location>
        <begin position="904"/>
        <end position="913"/>
    </location>
</feature>
<feature type="compositionally biased region" description="Low complexity" evidence="3">
    <location>
        <begin position="880"/>
        <end position="893"/>
    </location>
</feature>
<dbReference type="GO" id="GO:0003677">
    <property type="term" value="F:DNA binding"/>
    <property type="evidence" value="ECO:0007669"/>
    <property type="project" value="InterPro"/>
</dbReference>
<feature type="compositionally biased region" description="Polar residues" evidence="3">
    <location>
        <begin position="604"/>
        <end position="627"/>
    </location>
</feature>
<feature type="region of interest" description="Disordered" evidence="3">
    <location>
        <begin position="1"/>
        <end position="57"/>
    </location>
</feature>
<feature type="compositionally biased region" description="Polar residues" evidence="3">
    <location>
        <begin position="1606"/>
        <end position="1620"/>
    </location>
</feature>